<dbReference type="InterPro" id="IPR036097">
    <property type="entry name" value="HisK_dim/P_sf"/>
</dbReference>
<keyword evidence="13 17" id="KW-0472">Membrane</keyword>
<gene>
    <name evidence="21" type="primary">barA_3</name>
    <name evidence="21" type="ORF">MSP8886_00623</name>
</gene>
<evidence type="ECO:0000256" key="14">
    <source>
        <dbReference type="ARBA" id="ARBA00064003"/>
    </source>
</evidence>
<evidence type="ECO:0000256" key="2">
    <source>
        <dbReference type="ARBA" id="ARBA00004651"/>
    </source>
</evidence>
<dbReference type="PROSITE" id="PS50109">
    <property type="entry name" value="HIS_KIN"/>
    <property type="match status" value="1"/>
</dbReference>
<comment type="catalytic activity">
    <reaction evidence="1">
        <text>ATP + protein L-histidine = ADP + protein N-phospho-L-histidine.</text>
        <dbReference type="EC" id="2.7.13.3"/>
    </reaction>
</comment>
<dbReference type="Gene3D" id="1.10.287.130">
    <property type="match status" value="1"/>
</dbReference>
<dbReference type="GO" id="GO:0005886">
    <property type="term" value="C:plasma membrane"/>
    <property type="evidence" value="ECO:0007669"/>
    <property type="project" value="UniProtKB-SubCell"/>
</dbReference>
<dbReference type="FunFam" id="1.10.287.130:FF:000002">
    <property type="entry name" value="Two-component osmosensing histidine kinase"/>
    <property type="match status" value="1"/>
</dbReference>
<keyword evidence="4" id="KW-1003">Cell membrane</keyword>
<dbReference type="SUPFAM" id="SSF47384">
    <property type="entry name" value="Homodimeric domain of signal transducing histidine kinase"/>
    <property type="match status" value="1"/>
</dbReference>
<feature type="modified residue" description="4-aspartylphosphate" evidence="16">
    <location>
        <position position="993"/>
    </location>
</feature>
<comment type="subcellular location">
    <subcellularLocation>
        <location evidence="2">Cell membrane</location>
        <topology evidence="2">Multi-pass membrane protein</topology>
    </subcellularLocation>
</comment>
<evidence type="ECO:0000256" key="7">
    <source>
        <dbReference type="ARBA" id="ARBA00022692"/>
    </source>
</evidence>
<feature type="transmembrane region" description="Helical" evidence="17">
    <location>
        <begin position="76"/>
        <end position="98"/>
    </location>
</feature>
<dbReference type="RefSeq" id="WP_067012543.1">
    <property type="nucleotide sequence ID" value="NZ_FLOB01000001.1"/>
</dbReference>
<feature type="domain" description="Histidine kinase" evidence="18">
    <location>
        <begin position="561"/>
        <end position="782"/>
    </location>
</feature>
<evidence type="ECO:0000313" key="22">
    <source>
        <dbReference type="Proteomes" id="UP000092544"/>
    </source>
</evidence>
<dbReference type="SUPFAM" id="SSF52172">
    <property type="entry name" value="CheY-like"/>
    <property type="match status" value="1"/>
</dbReference>
<dbReference type="PROSITE" id="PS50110">
    <property type="entry name" value="RESPONSE_REGULATORY"/>
    <property type="match status" value="1"/>
</dbReference>
<dbReference type="Pfam" id="PF05231">
    <property type="entry name" value="MASE1"/>
    <property type="match status" value="1"/>
</dbReference>
<evidence type="ECO:0000259" key="18">
    <source>
        <dbReference type="PROSITE" id="PS50109"/>
    </source>
</evidence>
<feature type="transmembrane region" description="Helical" evidence="17">
    <location>
        <begin position="187"/>
        <end position="207"/>
    </location>
</feature>
<feature type="transmembrane region" description="Helical" evidence="17">
    <location>
        <begin position="7"/>
        <end position="28"/>
    </location>
</feature>
<proteinExistence type="predicted"/>
<evidence type="ECO:0000256" key="12">
    <source>
        <dbReference type="ARBA" id="ARBA00023012"/>
    </source>
</evidence>
<dbReference type="GO" id="GO:0000155">
    <property type="term" value="F:phosphorelay sensor kinase activity"/>
    <property type="evidence" value="ECO:0007669"/>
    <property type="project" value="InterPro"/>
</dbReference>
<dbReference type="CDD" id="cd00082">
    <property type="entry name" value="HisKA"/>
    <property type="match status" value="1"/>
</dbReference>
<dbReference type="InterPro" id="IPR005467">
    <property type="entry name" value="His_kinase_dom"/>
</dbReference>
<dbReference type="Gene3D" id="3.30.450.350">
    <property type="entry name" value="CHASE domain"/>
    <property type="match status" value="1"/>
</dbReference>
<feature type="domain" description="CHASE" evidence="20">
    <location>
        <begin position="325"/>
        <end position="408"/>
    </location>
</feature>
<dbReference type="CDD" id="cd16922">
    <property type="entry name" value="HATPase_EvgS-ArcB-TorS-like"/>
    <property type="match status" value="1"/>
</dbReference>
<dbReference type="Pfam" id="PF02518">
    <property type="entry name" value="HATPase_c"/>
    <property type="match status" value="1"/>
</dbReference>
<dbReference type="Proteomes" id="UP000092544">
    <property type="component" value="Unassembled WGS sequence"/>
</dbReference>
<name>A0A1A8T315_9GAMM</name>
<dbReference type="InterPro" id="IPR042240">
    <property type="entry name" value="CHASE_sf"/>
</dbReference>
<keyword evidence="5 16" id="KW-0597">Phosphoprotein</keyword>
<evidence type="ECO:0000256" key="5">
    <source>
        <dbReference type="ARBA" id="ARBA00022553"/>
    </source>
</evidence>
<keyword evidence="12" id="KW-0902">Two-component regulatory system</keyword>
<evidence type="ECO:0000256" key="6">
    <source>
        <dbReference type="ARBA" id="ARBA00022679"/>
    </source>
</evidence>
<dbReference type="CDD" id="cd17546">
    <property type="entry name" value="REC_hyHK_CKI1_RcsC-like"/>
    <property type="match status" value="1"/>
</dbReference>
<feature type="transmembrane region" description="Helical" evidence="17">
    <location>
        <begin position="34"/>
        <end position="64"/>
    </location>
</feature>
<evidence type="ECO:0000256" key="17">
    <source>
        <dbReference type="SAM" id="Phobius"/>
    </source>
</evidence>
<keyword evidence="10" id="KW-0067">ATP-binding</keyword>
<dbReference type="EC" id="2.7.13.3" evidence="3"/>
<evidence type="ECO:0000313" key="21">
    <source>
        <dbReference type="EMBL" id="SBS26503.1"/>
    </source>
</evidence>
<evidence type="ECO:0000256" key="3">
    <source>
        <dbReference type="ARBA" id="ARBA00012438"/>
    </source>
</evidence>
<dbReference type="SUPFAM" id="SSF55874">
    <property type="entry name" value="ATPase domain of HSP90 chaperone/DNA topoisomerase II/histidine kinase"/>
    <property type="match status" value="1"/>
</dbReference>
<dbReference type="SMART" id="SM00388">
    <property type="entry name" value="HisKA"/>
    <property type="match status" value="1"/>
</dbReference>
<dbReference type="AlphaFoldDB" id="A0A1A8T315"/>
<dbReference type="InterPro" id="IPR011006">
    <property type="entry name" value="CheY-like_superfamily"/>
</dbReference>
<feature type="transmembrane region" description="Helical" evidence="17">
    <location>
        <begin position="490"/>
        <end position="509"/>
    </location>
</feature>
<comment type="subunit">
    <text evidence="14">At low DSF concentrations, interacts with RpfF.</text>
</comment>
<dbReference type="PROSITE" id="PS50839">
    <property type="entry name" value="CHASE"/>
    <property type="match status" value="1"/>
</dbReference>
<evidence type="ECO:0000256" key="13">
    <source>
        <dbReference type="ARBA" id="ARBA00023136"/>
    </source>
</evidence>
<dbReference type="SMART" id="SM01079">
    <property type="entry name" value="CHASE"/>
    <property type="match status" value="1"/>
</dbReference>
<dbReference type="InterPro" id="IPR003594">
    <property type="entry name" value="HATPase_dom"/>
</dbReference>
<dbReference type="FunFam" id="3.30.565.10:FF:000010">
    <property type="entry name" value="Sensor histidine kinase RcsC"/>
    <property type="match status" value="1"/>
</dbReference>
<feature type="domain" description="Response regulatory" evidence="19">
    <location>
        <begin position="944"/>
        <end position="1063"/>
    </location>
</feature>
<feature type="transmembrane region" description="Helical" evidence="17">
    <location>
        <begin position="118"/>
        <end position="141"/>
    </location>
</feature>
<feature type="transmembrane region" description="Helical" evidence="17">
    <location>
        <begin position="153"/>
        <end position="175"/>
    </location>
</feature>
<dbReference type="Pfam" id="PF03924">
    <property type="entry name" value="CHASE"/>
    <property type="match status" value="1"/>
</dbReference>
<keyword evidence="22" id="KW-1185">Reference proteome</keyword>
<keyword evidence="9 21" id="KW-0418">Kinase</keyword>
<dbReference type="STRING" id="1792290.MSP8886_00623"/>
<dbReference type="InterPro" id="IPR036890">
    <property type="entry name" value="HATPase_C_sf"/>
</dbReference>
<dbReference type="Gene3D" id="3.30.565.10">
    <property type="entry name" value="Histidine kinase-like ATPase, C-terminal domain"/>
    <property type="match status" value="1"/>
</dbReference>
<evidence type="ECO:0000256" key="11">
    <source>
        <dbReference type="ARBA" id="ARBA00022989"/>
    </source>
</evidence>
<accession>A0A1A8T315</accession>
<dbReference type="InterPro" id="IPR007895">
    <property type="entry name" value="MASE1"/>
</dbReference>
<dbReference type="OrthoDB" id="9797243at2"/>
<evidence type="ECO:0000256" key="16">
    <source>
        <dbReference type="PROSITE-ProRule" id="PRU00169"/>
    </source>
</evidence>
<evidence type="ECO:0000256" key="15">
    <source>
        <dbReference type="ARBA" id="ARBA00068150"/>
    </source>
</evidence>
<dbReference type="SMART" id="SM00387">
    <property type="entry name" value="HATPase_c"/>
    <property type="match status" value="1"/>
</dbReference>
<dbReference type="Pfam" id="PF00512">
    <property type="entry name" value="HisKA"/>
    <property type="match status" value="1"/>
</dbReference>
<dbReference type="InterPro" id="IPR004358">
    <property type="entry name" value="Sig_transdc_His_kin-like_C"/>
</dbReference>
<evidence type="ECO:0000259" key="19">
    <source>
        <dbReference type="PROSITE" id="PS50110"/>
    </source>
</evidence>
<evidence type="ECO:0000256" key="8">
    <source>
        <dbReference type="ARBA" id="ARBA00022741"/>
    </source>
</evidence>
<dbReference type="Pfam" id="PF00072">
    <property type="entry name" value="Response_reg"/>
    <property type="match status" value="1"/>
</dbReference>
<keyword evidence="8" id="KW-0547">Nucleotide-binding</keyword>
<dbReference type="PANTHER" id="PTHR45339">
    <property type="entry name" value="HYBRID SIGNAL TRANSDUCTION HISTIDINE KINASE J"/>
    <property type="match status" value="1"/>
</dbReference>
<dbReference type="SMART" id="SM00448">
    <property type="entry name" value="REC"/>
    <property type="match status" value="1"/>
</dbReference>
<evidence type="ECO:0000256" key="9">
    <source>
        <dbReference type="ARBA" id="ARBA00022777"/>
    </source>
</evidence>
<dbReference type="Gene3D" id="3.40.50.2300">
    <property type="match status" value="1"/>
</dbReference>
<evidence type="ECO:0000256" key="10">
    <source>
        <dbReference type="ARBA" id="ARBA00022840"/>
    </source>
</evidence>
<reference evidence="21 22" key="1">
    <citation type="submission" date="2016-06" db="EMBL/GenBank/DDBJ databases">
        <authorList>
            <person name="Kjaerup R.B."/>
            <person name="Dalgaard T.S."/>
            <person name="Juul-Madsen H.R."/>
        </authorList>
    </citation>
    <scope>NUCLEOTIDE SEQUENCE [LARGE SCALE GENOMIC DNA]</scope>
    <source>
        <strain evidence="21 22">CECT 8886</strain>
    </source>
</reference>
<evidence type="ECO:0000256" key="4">
    <source>
        <dbReference type="ARBA" id="ARBA00022475"/>
    </source>
</evidence>
<keyword evidence="7 17" id="KW-0812">Transmembrane</keyword>
<sequence>MLKGIVVVALTALMYWVLGVLGLMVAIPPGYATIIWPASGVALVAAMFFPRVGLYGVFLGSFLVNIFATWYNFNIFVVLLPAVIACGATLQAAVGAWLVDRYVGLPFAFHRVDLVLRFVFLACVLSTLIGATVGCFSLLYFKVMEWDSFWVNWLGWWVGDSIGVLVVVPWFAVLLPRYFGNYFQHPLSLISGLAFILIVTAGLSLGVSEFEENKQSKEFRANAELLEISLNNRIKNSVDLLYGIAGFVRGSESITAKEFDRYAINAMSRDDSFLGVSLNYSVDGVSIPAFEREIQKSYPNLEFRVKERNSSGKLVNATPRKRHIVVTYVVPREKNKAAIGYDVYSQASRREAIDKAIELKQAYPTEPINLVQGDKGVLLFLPFFNEETGAFLGVATAVIGLDVLTKEIVNRGLLPNTELYLVDMKGANGTPILVTRSASAHLPLETVISRFNKGDFGQAVAYDVKVGEKRWRLFQVSENRFYKQPWGVQFVLVCGFLVAGILVWFLLMVSSQMSEIESLVRRRTQDLLEANRSLRASELAHSKAKHEAEEANQAKSLFLANMSHEIRTPLNGVIGCLSLMLNTELRPEQKNLANLSRQSAEALLELINDILDLSKIESGSIVLDEELFELRELVEEVSRLLVFKAQEKGIEFNVPAILIPRVSIFADRLRIKQVIMNLLGNAIKFTSQGEVNLCIHLEPLNEGACELSVKVSDTGIGIKQALKKNLFQRFKQADNSTTRKFGGTGLGLAISKSIVELMGGSIGVDSQEDKGSTFWFNVTVPFESQAEESGNGFQDCAATLVYRNDMGRDYVASLLQEIGVRVTTLNDMAPLLDDDSEVSKQTVKAQCNILLLDDDLYKKVSKVDQTKLKRRCEQGNLTSILLQDYSDENTEPDMKVIHKPVFNRELKQILTQIVILSSKTQTHEFQIEESTEQTNDKTPRFNAMVLVVEDNFTNQVVARGLLARLGIEVEIANNGEEALAKLQQTHYDLIFMDCQMPVMDGYEATGRIRQLETGKTEKNVPIVALSANAMKGDKLVCLDAGMDDHMAKPIDQHELLAVLEKWMPFALEKH</sequence>
<dbReference type="InterPro" id="IPR003661">
    <property type="entry name" value="HisK_dim/P_dom"/>
</dbReference>
<evidence type="ECO:0000259" key="20">
    <source>
        <dbReference type="PROSITE" id="PS50839"/>
    </source>
</evidence>
<dbReference type="PRINTS" id="PR00344">
    <property type="entry name" value="BCTRLSENSOR"/>
</dbReference>
<keyword evidence="6 21" id="KW-0808">Transferase</keyword>
<dbReference type="PANTHER" id="PTHR45339:SF5">
    <property type="entry name" value="HISTIDINE KINASE"/>
    <property type="match status" value="1"/>
</dbReference>
<protein>
    <recommendedName>
        <fullName evidence="15">Sensory/regulatory protein RpfC</fullName>
        <ecNumber evidence="3">2.7.13.3</ecNumber>
    </recommendedName>
</protein>
<dbReference type="GO" id="GO:0005524">
    <property type="term" value="F:ATP binding"/>
    <property type="evidence" value="ECO:0007669"/>
    <property type="project" value="UniProtKB-KW"/>
</dbReference>
<keyword evidence="11 17" id="KW-1133">Transmembrane helix</keyword>
<dbReference type="InterPro" id="IPR006189">
    <property type="entry name" value="CHASE_dom"/>
</dbReference>
<evidence type="ECO:0000256" key="1">
    <source>
        <dbReference type="ARBA" id="ARBA00000085"/>
    </source>
</evidence>
<organism evidence="21 22">
    <name type="scientific">Marinomonas spartinae</name>
    <dbReference type="NCBI Taxonomy" id="1792290"/>
    <lineage>
        <taxon>Bacteria</taxon>
        <taxon>Pseudomonadati</taxon>
        <taxon>Pseudomonadota</taxon>
        <taxon>Gammaproteobacteria</taxon>
        <taxon>Oceanospirillales</taxon>
        <taxon>Oceanospirillaceae</taxon>
        <taxon>Marinomonas</taxon>
    </lineage>
</organism>
<dbReference type="EMBL" id="FLOB01000001">
    <property type="protein sequence ID" value="SBS26503.1"/>
    <property type="molecule type" value="Genomic_DNA"/>
</dbReference>
<dbReference type="InterPro" id="IPR001789">
    <property type="entry name" value="Sig_transdc_resp-reg_receiver"/>
</dbReference>